<reference evidence="1 2" key="1">
    <citation type="submission" date="2018-08" db="EMBL/GenBank/DDBJ databases">
        <title>Genomic Encyclopedia of Type Strains, Phase IV (KMG-IV): sequencing the most valuable type-strain genomes for metagenomic binning, comparative biology and taxonomic classification.</title>
        <authorList>
            <person name="Goeker M."/>
        </authorList>
    </citation>
    <scope>NUCLEOTIDE SEQUENCE [LARGE SCALE GENOMIC DNA]</scope>
    <source>
        <strain evidence="1 2">DSM 25527</strain>
    </source>
</reference>
<accession>A0A397PAT3</accession>
<evidence type="ECO:0000313" key="2">
    <source>
        <dbReference type="Proteomes" id="UP000266568"/>
    </source>
</evidence>
<dbReference type="Pfam" id="PF04338">
    <property type="entry name" value="DUF481"/>
    <property type="match status" value="1"/>
</dbReference>
<proteinExistence type="predicted"/>
<comment type="caution">
    <text evidence="1">The sequence shown here is derived from an EMBL/GenBank/DDBJ whole genome shotgun (WGS) entry which is preliminary data.</text>
</comment>
<dbReference type="InterPro" id="IPR007433">
    <property type="entry name" value="DUF481"/>
</dbReference>
<dbReference type="AlphaFoldDB" id="A0A397PAT3"/>
<dbReference type="RefSeq" id="WP_245968259.1">
    <property type="nucleotide sequence ID" value="NZ_QXDC01000002.1"/>
</dbReference>
<organism evidence="1 2">
    <name type="scientific">Hephaestia caeni</name>
    <dbReference type="NCBI Taxonomy" id="645617"/>
    <lineage>
        <taxon>Bacteria</taxon>
        <taxon>Pseudomonadati</taxon>
        <taxon>Pseudomonadota</taxon>
        <taxon>Alphaproteobacteria</taxon>
        <taxon>Sphingomonadales</taxon>
        <taxon>Sphingomonadaceae</taxon>
        <taxon>Hephaestia</taxon>
    </lineage>
</organism>
<gene>
    <name evidence="1" type="ORF">DFR49_1208</name>
</gene>
<dbReference type="Proteomes" id="UP000266568">
    <property type="component" value="Unassembled WGS sequence"/>
</dbReference>
<keyword evidence="2" id="KW-1185">Reference proteome</keyword>
<name>A0A397PAT3_9SPHN</name>
<evidence type="ECO:0000313" key="1">
    <source>
        <dbReference type="EMBL" id="RIA46660.1"/>
    </source>
</evidence>
<protein>
    <submittedName>
        <fullName evidence="1">Putative salt-induced outer membrane protein</fullName>
    </submittedName>
</protein>
<dbReference type="EMBL" id="QXDC01000002">
    <property type="protein sequence ID" value="RIA46660.1"/>
    <property type="molecule type" value="Genomic_DNA"/>
</dbReference>
<sequence>MAMLLAPLVLAAATPQLTETVVLPEPFQGFDFYVPDIAYARPIDPTQIELVEVPPAVPPEFSAMLDSAIAGGNDGEIDTVVKYAGRRAPWAQDAMKKRVNAWRTDRRLRHEAMVEAAGVFELWKGKATVGGWLTTGNTDNIGLSAVVDVTREGLQWRHKVRLQADFQRSNDITTREHYLASYEPNYKIDDRSYVYGALQYEGDHFLGYDNRYSASVGAGYSVLTGPVTKLSLELGPAYRATEFTDGTNERSLAGRGSLDFAWQFTHAISLTQNASIYWQSYNSTVSGTTALNAKLFGPLSAQLSYNVQYESEPPTGNVTTDTTSRASIIYAF</sequence>